<dbReference type="AlphaFoldDB" id="A0ABD3UU48"/>
<dbReference type="Proteomes" id="UP001634394">
    <property type="component" value="Unassembled WGS sequence"/>
</dbReference>
<keyword evidence="4" id="KW-1185">Reference proteome</keyword>
<feature type="signal peptide" evidence="2">
    <location>
        <begin position="1"/>
        <end position="25"/>
    </location>
</feature>
<gene>
    <name evidence="3" type="ORF">ACJMK2_015603</name>
</gene>
<name>A0ABD3UU48_SINWO</name>
<reference evidence="3 4" key="1">
    <citation type="submission" date="2024-11" db="EMBL/GenBank/DDBJ databases">
        <title>Chromosome-level genome assembly of the freshwater bivalve Anodonta woodiana.</title>
        <authorList>
            <person name="Chen X."/>
        </authorList>
    </citation>
    <scope>NUCLEOTIDE SEQUENCE [LARGE SCALE GENOMIC DNA]</scope>
    <source>
        <strain evidence="3">MN2024</strain>
        <tissue evidence="3">Gills</tissue>
    </source>
</reference>
<evidence type="ECO:0000256" key="1">
    <source>
        <dbReference type="SAM" id="MobiDB-lite"/>
    </source>
</evidence>
<evidence type="ECO:0000256" key="2">
    <source>
        <dbReference type="SAM" id="SignalP"/>
    </source>
</evidence>
<organism evidence="3 4">
    <name type="scientific">Sinanodonta woodiana</name>
    <name type="common">Chinese pond mussel</name>
    <name type="synonym">Anodonta woodiana</name>
    <dbReference type="NCBI Taxonomy" id="1069815"/>
    <lineage>
        <taxon>Eukaryota</taxon>
        <taxon>Metazoa</taxon>
        <taxon>Spiralia</taxon>
        <taxon>Lophotrochozoa</taxon>
        <taxon>Mollusca</taxon>
        <taxon>Bivalvia</taxon>
        <taxon>Autobranchia</taxon>
        <taxon>Heteroconchia</taxon>
        <taxon>Palaeoheterodonta</taxon>
        <taxon>Unionida</taxon>
        <taxon>Unionoidea</taxon>
        <taxon>Unionidae</taxon>
        <taxon>Unioninae</taxon>
        <taxon>Sinanodonta</taxon>
    </lineage>
</organism>
<evidence type="ECO:0000313" key="3">
    <source>
        <dbReference type="EMBL" id="KAL3851908.1"/>
    </source>
</evidence>
<comment type="caution">
    <text evidence="3">The sequence shown here is derived from an EMBL/GenBank/DDBJ whole genome shotgun (WGS) entry which is preliminary data.</text>
</comment>
<accession>A0ABD3UU48</accession>
<sequence length="252" mass="28147">MKYTGKQFLADVVSSLVFVLTVASAQCPQNAHQKVQLCTSSILPKWSTGTNFGVPRHHTRETCRTKLHDCAECIQKIMDQCQGTTEQEQILQRLINKEKLLETVEYFCHNFKVYEKNVDCISKQHTDVAACTEPARVSFQHKLAAGATMDVLITGTCRFHGVARNCLTDIVEKHCGQEPATLVYNLLTGLVPPYCNTISPEYSPDSSSKPNDRWPKWKGIGSSTSNGNTLSVRTVFMLILTTFSIVSIHISY</sequence>
<protein>
    <submittedName>
        <fullName evidence="3">Uncharacterized protein</fullName>
    </submittedName>
</protein>
<feature type="region of interest" description="Disordered" evidence="1">
    <location>
        <begin position="201"/>
        <end position="220"/>
    </location>
</feature>
<evidence type="ECO:0000313" key="4">
    <source>
        <dbReference type="Proteomes" id="UP001634394"/>
    </source>
</evidence>
<keyword evidence="2" id="KW-0732">Signal</keyword>
<dbReference type="EMBL" id="JBJQND010000015">
    <property type="protein sequence ID" value="KAL3851908.1"/>
    <property type="molecule type" value="Genomic_DNA"/>
</dbReference>
<feature type="chain" id="PRO_5044769535" evidence="2">
    <location>
        <begin position="26"/>
        <end position="252"/>
    </location>
</feature>
<proteinExistence type="predicted"/>